<comment type="caution">
    <text evidence="2">The sequence shown here is derived from an EMBL/GenBank/DDBJ whole genome shotgun (WGS) entry which is preliminary data.</text>
</comment>
<dbReference type="InterPro" id="IPR044855">
    <property type="entry name" value="CoA-Trfase_III_dom3_sf"/>
</dbReference>
<evidence type="ECO:0000313" key="3">
    <source>
        <dbReference type="Proteomes" id="UP000318693"/>
    </source>
</evidence>
<reference evidence="2 3" key="1">
    <citation type="submission" date="2019-07" db="EMBL/GenBank/DDBJ databases">
        <title>Georgenia wutianyii sp. nov. and Georgenia *** sp. nov. isolated from plateau pika (Ochotona curzoniae) in the Qinghai-Tibet plateau of China.</title>
        <authorList>
            <person name="Tian Z."/>
        </authorList>
    </citation>
    <scope>NUCLEOTIDE SEQUENCE [LARGE SCALE GENOMIC DNA]</scope>
    <source>
        <strain evidence="2 3">Z446</strain>
    </source>
</reference>
<sequence>MTDTENQPAEGPLHGVTVCDFTHGVAGPYTAMLLADLGADVWKIEKPGRGDATRYMNVSRRFRGDIPNAGGDYFLAINRNKRSVALDLKSDSGKELALRLAASADIVLSNFRPGVMDSLGLGYDSIRELNPRVIYASLSAYGEKGPLAAHPGMDVAVQARSGVMSITGYGGMDPIKPGVSLADFSGGSHLTTAVLAALYQRERTGVGQRVTLSLLEATMSMLINYSVAVVDGDAVIDPMGSGHPQLVPFQAFPTSDGYVVIATGTNRLFADLCDVLSLTGVKDDPRFVTNVVRVENRAELIPLIEEVTRTRTTAAWLAIFEANGIPCAPVNTMAQALNDPQMVANDGIVEVEHPSVGKVHVLASPYHLSEASTAVRRPPPMLGEHTAEILREVLGVETGAYAELQPQEVV</sequence>
<proteinExistence type="predicted"/>
<dbReference type="InterPro" id="IPR050483">
    <property type="entry name" value="CoA-transferase_III_domain"/>
</dbReference>
<dbReference type="SUPFAM" id="SSF89796">
    <property type="entry name" value="CoA-transferase family III (CaiB/BaiF)"/>
    <property type="match status" value="1"/>
</dbReference>
<protein>
    <submittedName>
        <fullName evidence="2">CoA transferase</fullName>
    </submittedName>
</protein>
<accession>A0A552WXY2</accession>
<keyword evidence="1 2" id="KW-0808">Transferase</keyword>
<dbReference type="Gene3D" id="3.30.1540.10">
    <property type="entry name" value="formyl-coa transferase, domain 3"/>
    <property type="match status" value="1"/>
</dbReference>
<dbReference type="Proteomes" id="UP000318693">
    <property type="component" value="Unassembled WGS sequence"/>
</dbReference>
<dbReference type="PANTHER" id="PTHR48207:SF3">
    <property type="entry name" value="SUCCINATE--HYDROXYMETHYLGLUTARATE COA-TRANSFERASE"/>
    <property type="match status" value="1"/>
</dbReference>
<dbReference type="GO" id="GO:0008410">
    <property type="term" value="F:CoA-transferase activity"/>
    <property type="evidence" value="ECO:0007669"/>
    <property type="project" value="TreeGrafter"/>
</dbReference>
<dbReference type="Gene3D" id="3.40.50.10540">
    <property type="entry name" value="Crotonobetainyl-coa:carnitine coa-transferase, domain 1"/>
    <property type="match status" value="1"/>
</dbReference>
<dbReference type="InterPro" id="IPR003673">
    <property type="entry name" value="CoA-Trfase_fam_III"/>
</dbReference>
<gene>
    <name evidence="2" type="ORF">FJ693_00580</name>
</gene>
<dbReference type="InterPro" id="IPR023606">
    <property type="entry name" value="CoA-Trfase_III_dom_1_sf"/>
</dbReference>
<keyword evidence="3" id="KW-1185">Reference proteome</keyword>
<dbReference type="RefSeq" id="WP_143416588.1">
    <property type="nucleotide sequence ID" value="NZ_VJXR01000001.1"/>
</dbReference>
<dbReference type="PANTHER" id="PTHR48207">
    <property type="entry name" value="SUCCINATE--HYDROXYMETHYLGLUTARATE COA-TRANSFERASE"/>
    <property type="match status" value="1"/>
</dbReference>
<evidence type="ECO:0000313" key="2">
    <source>
        <dbReference type="EMBL" id="TRW47634.1"/>
    </source>
</evidence>
<evidence type="ECO:0000256" key="1">
    <source>
        <dbReference type="ARBA" id="ARBA00022679"/>
    </source>
</evidence>
<dbReference type="AlphaFoldDB" id="A0A552WXY2"/>
<organism evidence="2 3">
    <name type="scientific">Georgenia yuyongxinii</name>
    <dbReference type="NCBI Taxonomy" id="2589797"/>
    <lineage>
        <taxon>Bacteria</taxon>
        <taxon>Bacillati</taxon>
        <taxon>Actinomycetota</taxon>
        <taxon>Actinomycetes</taxon>
        <taxon>Micrococcales</taxon>
        <taxon>Bogoriellaceae</taxon>
        <taxon>Georgenia</taxon>
    </lineage>
</organism>
<dbReference type="EMBL" id="VJXR01000001">
    <property type="protein sequence ID" value="TRW47634.1"/>
    <property type="molecule type" value="Genomic_DNA"/>
</dbReference>
<name>A0A552WXY2_9MICO</name>
<dbReference type="Pfam" id="PF02515">
    <property type="entry name" value="CoA_transf_3"/>
    <property type="match status" value="1"/>
</dbReference>